<dbReference type="AlphaFoldDB" id="A0A7W6CMT6"/>
<dbReference type="PANTHER" id="PTHR43498:SF1">
    <property type="entry name" value="COB--COM HETERODISULFIDE REDUCTASE IRON-SULFUR SUBUNIT A"/>
    <property type="match status" value="1"/>
</dbReference>
<dbReference type="GO" id="GO:0046872">
    <property type="term" value="F:metal ion binding"/>
    <property type="evidence" value="ECO:0007669"/>
    <property type="project" value="UniProtKB-KW"/>
</dbReference>
<evidence type="ECO:0000256" key="2">
    <source>
        <dbReference type="ARBA" id="ARBA00022723"/>
    </source>
</evidence>
<dbReference type="Pfam" id="PF12831">
    <property type="entry name" value="FAD_oxidored"/>
    <property type="match status" value="1"/>
</dbReference>
<dbReference type="GO" id="GO:0051539">
    <property type="term" value="F:4 iron, 4 sulfur cluster binding"/>
    <property type="evidence" value="ECO:0007669"/>
    <property type="project" value="UniProtKB-KW"/>
</dbReference>
<evidence type="ECO:0000313" key="6">
    <source>
        <dbReference type="EMBL" id="MBB3956630.1"/>
    </source>
</evidence>
<evidence type="ECO:0000256" key="3">
    <source>
        <dbReference type="ARBA" id="ARBA00023002"/>
    </source>
</evidence>
<dbReference type="Gene3D" id="3.50.50.60">
    <property type="entry name" value="FAD/NAD(P)-binding domain"/>
    <property type="match status" value="1"/>
</dbReference>
<gene>
    <name evidence="6" type="ORF">GGR38_003596</name>
</gene>
<evidence type="ECO:0000256" key="1">
    <source>
        <dbReference type="ARBA" id="ARBA00022485"/>
    </source>
</evidence>
<organism evidence="6 7">
    <name type="scientific">Novosphingobium sediminicola</name>
    <dbReference type="NCBI Taxonomy" id="563162"/>
    <lineage>
        <taxon>Bacteria</taxon>
        <taxon>Pseudomonadati</taxon>
        <taxon>Pseudomonadota</taxon>
        <taxon>Alphaproteobacteria</taxon>
        <taxon>Sphingomonadales</taxon>
        <taxon>Sphingomonadaceae</taxon>
        <taxon>Novosphingobium</taxon>
    </lineage>
</organism>
<reference evidence="6 7" key="1">
    <citation type="submission" date="2020-08" db="EMBL/GenBank/DDBJ databases">
        <title>Genomic Encyclopedia of Type Strains, Phase IV (KMG-IV): sequencing the most valuable type-strain genomes for metagenomic binning, comparative biology and taxonomic classification.</title>
        <authorList>
            <person name="Goeker M."/>
        </authorList>
    </citation>
    <scope>NUCLEOTIDE SEQUENCE [LARGE SCALE GENOMIC DNA]</scope>
    <source>
        <strain evidence="6 7">DSM 27057</strain>
    </source>
</reference>
<keyword evidence="7" id="KW-1185">Reference proteome</keyword>
<dbReference type="EMBL" id="JACIDX010000015">
    <property type="protein sequence ID" value="MBB3956630.1"/>
    <property type="molecule type" value="Genomic_DNA"/>
</dbReference>
<comment type="caution">
    <text evidence="6">The sequence shown here is derived from an EMBL/GenBank/DDBJ whole genome shotgun (WGS) entry which is preliminary data.</text>
</comment>
<dbReference type="SUPFAM" id="SSF51905">
    <property type="entry name" value="FAD/NAD(P)-binding domain"/>
    <property type="match status" value="1"/>
</dbReference>
<accession>A0A7W6CMT6</accession>
<dbReference type="GO" id="GO:0016491">
    <property type="term" value="F:oxidoreductase activity"/>
    <property type="evidence" value="ECO:0007669"/>
    <property type="project" value="UniProtKB-KW"/>
</dbReference>
<sequence length="431" mass="46516">MLDRPFDPETRIVSRRDAPPVIEQECDICVVGSGASGISAAIEAARAGNRVILVDGLPTLGGQAVNSIIGMFCGLYAPGLNGRQLTHGIADEIIAELTAQGDAHIIQGGVMKVVMYNEVALGRWVEKAVIKAGVRPLTGAIIRKVNLDGRRVRSIDVATRHGDVRITANGFIDASGDAALTWQAGFDCRVHGNGQIYGSQMLIVEGIDDAHKPDWDTMAKRIAERGEHYGMMRRDGFAATFPGTDIAMVNMTHIETPLDPFEAAEKQIDGKEQADRTLVFLRHEFPDAFGKAKVRAYGLPGVRQTRWIVGTHHLTTQEVRDATRFDDAIARCSWPLEQHHNREGYVWEVFPEDHVHTIPLGSLTVAGADNLLAVGRCIDADSAALSSVRVMGPCMAMGAAAAHALTLAGSGSVHQIDMGQLRRKIAANLEG</sequence>
<evidence type="ECO:0000256" key="4">
    <source>
        <dbReference type="ARBA" id="ARBA00023004"/>
    </source>
</evidence>
<evidence type="ECO:0000313" key="7">
    <source>
        <dbReference type="Proteomes" id="UP000548867"/>
    </source>
</evidence>
<dbReference type="RefSeq" id="WP_183627495.1">
    <property type="nucleotide sequence ID" value="NZ_JACIDX010000015.1"/>
</dbReference>
<keyword evidence="4" id="KW-0408">Iron</keyword>
<dbReference type="InterPro" id="IPR036188">
    <property type="entry name" value="FAD/NAD-bd_sf"/>
</dbReference>
<keyword evidence="1" id="KW-0004">4Fe-4S</keyword>
<name>A0A7W6CMT6_9SPHN</name>
<proteinExistence type="predicted"/>
<dbReference type="PANTHER" id="PTHR43498">
    <property type="entry name" value="FERREDOXIN:COB-COM HETERODISULFIDE REDUCTASE SUBUNIT A"/>
    <property type="match status" value="1"/>
</dbReference>
<evidence type="ECO:0008006" key="8">
    <source>
        <dbReference type="Google" id="ProtNLM"/>
    </source>
</evidence>
<protein>
    <recommendedName>
        <fullName evidence="8">FAD-dependent oxidoreductase</fullName>
    </recommendedName>
</protein>
<dbReference type="InterPro" id="IPR039650">
    <property type="entry name" value="HdrA-like"/>
</dbReference>
<keyword evidence="5" id="KW-0411">Iron-sulfur</keyword>
<dbReference type="Proteomes" id="UP000548867">
    <property type="component" value="Unassembled WGS sequence"/>
</dbReference>
<keyword evidence="2" id="KW-0479">Metal-binding</keyword>
<keyword evidence="3" id="KW-0560">Oxidoreductase</keyword>
<evidence type="ECO:0000256" key="5">
    <source>
        <dbReference type="ARBA" id="ARBA00023014"/>
    </source>
</evidence>